<protein>
    <submittedName>
        <fullName evidence="2">Uncharacterized protein</fullName>
    </submittedName>
</protein>
<gene>
    <name evidence="2" type="ORF">CPB84DRAFT_1753246</name>
</gene>
<dbReference type="EMBL" id="JADNYJ010000236">
    <property type="protein sequence ID" value="KAF8873447.1"/>
    <property type="molecule type" value="Genomic_DNA"/>
</dbReference>
<evidence type="ECO:0000313" key="2">
    <source>
        <dbReference type="EMBL" id="KAF8873447.1"/>
    </source>
</evidence>
<proteinExistence type="predicted"/>
<organism evidence="2 3">
    <name type="scientific">Gymnopilus junonius</name>
    <name type="common">Spectacular rustgill mushroom</name>
    <name type="synonym">Gymnopilus spectabilis subsp. junonius</name>
    <dbReference type="NCBI Taxonomy" id="109634"/>
    <lineage>
        <taxon>Eukaryota</taxon>
        <taxon>Fungi</taxon>
        <taxon>Dikarya</taxon>
        <taxon>Basidiomycota</taxon>
        <taxon>Agaricomycotina</taxon>
        <taxon>Agaricomycetes</taxon>
        <taxon>Agaricomycetidae</taxon>
        <taxon>Agaricales</taxon>
        <taxon>Agaricineae</taxon>
        <taxon>Hymenogastraceae</taxon>
        <taxon>Gymnopilus</taxon>
    </lineage>
</organism>
<name>A0A9P5N920_GYMJU</name>
<evidence type="ECO:0000313" key="3">
    <source>
        <dbReference type="Proteomes" id="UP000724874"/>
    </source>
</evidence>
<feature type="region of interest" description="Disordered" evidence="1">
    <location>
        <begin position="28"/>
        <end position="57"/>
    </location>
</feature>
<reference evidence="2" key="1">
    <citation type="submission" date="2020-11" db="EMBL/GenBank/DDBJ databases">
        <authorList>
            <consortium name="DOE Joint Genome Institute"/>
            <person name="Ahrendt S."/>
            <person name="Riley R."/>
            <person name="Andreopoulos W."/>
            <person name="LaButti K."/>
            <person name="Pangilinan J."/>
            <person name="Ruiz-duenas F.J."/>
            <person name="Barrasa J.M."/>
            <person name="Sanchez-Garcia M."/>
            <person name="Camarero S."/>
            <person name="Miyauchi S."/>
            <person name="Serrano A."/>
            <person name="Linde D."/>
            <person name="Babiker R."/>
            <person name="Drula E."/>
            <person name="Ayuso-Fernandez I."/>
            <person name="Pacheco R."/>
            <person name="Padilla G."/>
            <person name="Ferreira P."/>
            <person name="Barriuso J."/>
            <person name="Kellner H."/>
            <person name="Castanera R."/>
            <person name="Alfaro M."/>
            <person name="Ramirez L."/>
            <person name="Pisabarro A.G."/>
            <person name="Kuo A."/>
            <person name="Tritt A."/>
            <person name="Lipzen A."/>
            <person name="He G."/>
            <person name="Yan M."/>
            <person name="Ng V."/>
            <person name="Cullen D."/>
            <person name="Martin F."/>
            <person name="Rosso M.-N."/>
            <person name="Henrissat B."/>
            <person name="Hibbett D."/>
            <person name="Martinez A.T."/>
            <person name="Grigoriev I.V."/>
        </authorList>
    </citation>
    <scope>NUCLEOTIDE SEQUENCE</scope>
    <source>
        <strain evidence="2">AH 44721</strain>
    </source>
</reference>
<keyword evidence="3" id="KW-1185">Reference proteome</keyword>
<comment type="caution">
    <text evidence="2">The sequence shown here is derived from an EMBL/GenBank/DDBJ whole genome shotgun (WGS) entry which is preliminary data.</text>
</comment>
<feature type="compositionally biased region" description="Basic and acidic residues" evidence="1">
    <location>
        <begin position="39"/>
        <end position="57"/>
    </location>
</feature>
<evidence type="ECO:0000256" key="1">
    <source>
        <dbReference type="SAM" id="MobiDB-lite"/>
    </source>
</evidence>
<dbReference type="OrthoDB" id="3062683at2759"/>
<dbReference type="AlphaFoldDB" id="A0A9P5N920"/>
<sequence>MPSPRQQSNQEKRRVARCQYYAENLEEERRKAREHAKKRLEEETPEDCQRRKDKHREAQARYRAANRTQLCLKSWQDRKNAKWRKAQENDERELVLTLQVDEPVV</sequence>
<dbReference type="Proteomes" id="UP000724874">
    <property type="component" value="Unassembled WGS sequence"/>
</dbReference>
<accession>A0A9P5N920</accession>